<protein>
    <submittedName>
        <fullName evidence="4">Uncharacterized protein LOC113400186 isoform X1</fullName>
    </submittedName>
</protein>
<dbReference type="RefSeq" id="XP_026495450.2">
    <property type="nucleotide sequence ID" value="XM_026639665.2"/>
</dbReference>
<evidence type="ECO:0000313" key="4">
    <source>
        <dbReference type="RefSeq" id="XP_026495450.2"/>
    </source>
</evidence>
<feature type="coiled-coil region" evidence="1">
    <location>
        <begin position="2019"/>
        <end position="2127"/>
    </location>
</feature>
<keyword evidence="1" id="KW-0175">Coiled coil</keyword>
<evidence type="ECO:0000313" key="3">
    <source>
        <dbReference type="Proteomes" id="UP001652626"/>
    </source>
</evidence>
<feature type="coiled-coil region" evidence="1">
    <location>
        <begin position="1551"/>
        <end position="1709"/>
    </location>
</feature>
<keyword evidence="3" id="KW-1185">Reference proteome</keyword>
<dbReference type="PANTHER" id="PTHR23159">
    <property type="entry name" value="CENTROSOMAL PROTEIN 2"/>
    <property type="match status" value="1"/>
</dbReference>
<feature type="coiled-coil region" evidence="1">
    <location>
        <begin position="1902"/>
        <end position="1982"/>
    </location>
</feature>
<feature type="coiled-coil region" evidence="1">
    <location>
        <begin position="368"/>
        <end position="776"/>
    </location>
</feature>
<dbReference type="OMA" id="CKLERGY"/>
<accession>A0A8B8IEF6</accession>
<dbReference type="PANTHER" id="PTHR23159:SF31">
    <property type="entry name" value="CENTROSOME-ASSOCIATED PROTEIN CEP250 ISOFORM X1"/>
    <property type="match status" value="1"/>
</dbReference>
<feature type="coiled-coil region" evidence="1">
    <location>
        <begin position="1739"/>
        <end position="1773"/>
    </location>
</feature>
<evidence type="ECO:0000256" key="1">
    <source>
        <dbReference type="SAM" id="Coils"/>
    </source>
</evidence>
<feature type="compositionally biased region" description="Basic and acidic residues" evidence="2">
    <location>
        <begin position="2747"/>
        <end position="2757"/>
    </location>
</feature>
<proteinExistence type="predicted"/>
<dbReference type="Gene3D" id="1.10.287.1490">
    <property type="match status" value="2"/>
</dbReference>
<feature type="compositionally biased region" description="Basic residues" evidence="2">
    <location>
        <begin position="2788"/>
        <end position="2799"/>
    </location>
</feature>
<feature type="coiled-coil region" evidence="1">
    <location>
        <begin position="2469"/>
        <end position="2564"/>
    </location>
</feature>
<dbReference type="Proteomes" id="UP001652626">
    <property type="component" value="Chromosome 18"/>
</dbReference>
<feature type="coiled-coil region" evidence="1">
    <location>
        <begin position="1807"/>
        <end position="1869"/>
    </location>
</feature>
<organism evidence="3 4">
    <name type="scientific">Vanessa tameamea</name>
    <name type="common">Kamehameha butterfly</name>
    <dbReference type="NCBI Taxonomy" id="334116"/>
    <lineage>
        <taxon>Eukaryota</taxon>
        <taxon>Metazoa</taxon>
        <taxon>Ecdysozoa</taxon>
        <taxon>Arthropoda</taxon>
        <taxon>Hexapoda</taxon>
        <taxon>Insecta</taxon>
        <taxon>Pterygota</taxon>
        <taxon>Neoptera</taxon>
        <taxon>Endopterygota</taxon>
        <taxon>Lepidoptera</taxon>
        <taxon>Glossata</taxon>
        <taxon>Ditrysia</taxon>
        <taxon>Papilionoidea</taxon>
        <taxon>Nymphalidae</taxon>
        <taxon>Nymphalinae</taxon>
        <taxon>Vanessa</taxon>
    </lineage>
</organism>
<evidence type="ECO:0000256" key="2">
    <source>
        <dbReference type="SAM" id="MobiDB-lite"/>
    </source>
</evidence>
<reference evidence="4" key="1">
    <citation type="submission" date="2025-08" db="UniProtKB">
        <authorList>
            <consortium name="RefSeq"/>
        </authorList>
    </citation>
    <scope>IDENTIFICATION</scope>
    <source>
        <tissue evidence="4">Whole body</tissue>
    </source>
</reference>
<feature type="coiled-coil region" evidence="1">
    <location>
        <begin position="195"/>
        <end position="319"/>
    </location>
</feature>
<feature type="coiled-coil region" evidence="1">
    <location>
        <begin position="837"/>
        <end position="928"/>
    </location>
</feature>
<feature type="region of interest" description="Disordered" evidence="2">
    <location>
        <begin position="2607"/>
        <end position="2645"/>
    </location>
</feature>
<dbReference type="OrthoDB" id="2436455at2759"/>
<gene>
    <name evidence="4" type="primary">LOC113400186</name>
</gene>
<name>A0A8B8IEF6_VANTA</name>
<feature type="coiled-coil region" evidence="1">
    <location>
        <begin position="2206"/>
        <end position="2258"/>
    </location>
</feature>
<feature type="coiled-coil region" evidence="1">
    <location>
        <begin position="968"/>
        <end position="1480"/>
    </location>
</feature>
<sequence length="2799" mass="325440">MLRKWKILLANWINCYFDNRIQKDLAITVDSLLNIISHLRENFSLDESKSSLLDAITIEDFVLEKYPAFRFENGKTEPRTEEEIYLAATLLLYFVCVNSKDMNMKSAMCNKLCAADQETILKFSKCLMQCPVITSSDVLAAITEACGQDVAAAEMNHNKVAETPPALRSLHGEVRRLQAALDAERFDRTYLQDELTRTNLKMEKLLKDKEQYKQDINNLKAKISSCCGQENETKGEETLSNNSAKLLKQLEQTEQRLVNVQEQLEDVQYERDTYKNKLDELKRERDKWFTISQQESNRASQLVEELETERSQVHSLRELVTELRQHNRLNGFDSSQLECDDVDTSVRSLPHNSSICSEVCANVIEVQLSEERAKIVLLKQQIESLQDQLNDLTKKSEEESQNFAQIMSEKDTDIFNLKHRINEEIEERNALKSHYENEFTKLNNEVNELEQRLRDTGENSRRIIDSKMKEIQILQEEKMSLLQSLSDEISKFDNIIKDLKTEIDTEKTSKFKMRDEYEKQMMKLKEKVSNRNNELVELQNKIFEKGEMIEELQGDLRKEKELSNKYLNDVQNLNTQIQEIENSLKERTDEASDLKEQLQQYITFNETLNKDINHVRSCLSKSNRESKHLEECNEKLNIELKNREIKIEQIEKEFDYQGVIFDEEKKKLQYSLDEINATVDALKNQLQNEIEYKISIEDERQNLSDNINKLEKELTTIKSENIKIDKDLIEEKELNEKQKEECEKLNIVIKQLNEQVSEKESALNLTKELLAKQKREFDEEFCKKEAIIDSTNSTLSTAVAERDNLKHKLDTIITEKQYLLKEIHDKEINILTLQTKFDQLSNLADENKSIIKRLEEDIIEKNQAYDALQKNFDNETTKLMTKLNEMEVTMKDLRSKSKNCIENNELQIELLKLDIEKLQALLQSEHEKTLVMENEKTILIQQLDQINAFKNEIENEYLNKCATLNNTSAQLTEDILKKNEEINKLKLEVDILSKNIADKTGEIDTLRCKTNQLLEDINEKNIQIEELSSKVQTLECLIDESKDELKNVINNNLQVVDALQKENNQLHYTIEEDNSTYEIMVKEKDLIIENLERELQNKLESLEQLMKEHENEKLVIEKFKSNMQEHINTKNTQIKELTDKIHESEASLQEKELLLKTLNSKINVLTDEKDKLNVEINLLRKTCSESANTCDLLKKNLIAEKAVRDSLENEKQDLIDENEDLLKKLASVESEFKNVVSEKESLLNEKAILVQQIMEERSVLKIADEGKEAMLAEKRKIDKQLEELKEENNMLAQAKDCLTQQLVEERHSKELAEQEIKNISEIKAALETKLNDETKIILDLEEKNQILTRDINIYSNKYENEKCLGISLIDDINKLKQDIEKMSHEYESLVSNLKESERELLDQKNTVELLTKNKATLEQEKESLTKMCDELRDQMQKSNEILTAKINNKQEEIDELKIDLNSMKSDYKTLEENNKQINTVLNCGFIKILDTIKKDGICLDVLQKLEHFEQKQNIQADVCCDVLLSIISDLSSEIAMKKDIENKLKENDTVVKNVSELLENKEKRIAELEDEIKNIQKEIGESKKEFSKQNDSYNTLIESKVSEITQLQSENQSLNIELNDLKVQLDVKVHSLKDKLVDNENLTDKLKETYENQIDNLNMMISKLTNYLKEKTTELEVMRVEKERLQNTIEDKNKALKSLEDDLIIQKQNQDKLITEFESERLVLKNMITVTESVMEDQKNSLNNVISEHVKSNEALERELTTVKAVLDSERSKFERELRENEIKAKTAFDTVFKDLSDVRKEKEVIENDFKSQINQLNDKIMSLEQGVLEKTCKIDTLNDENKQLIEKLEKHKEDIVLLEEKSNEWKIKKDSIEVEFESKLKRLNDDLGKQCKHANDLEVLLEIKSKENNEMDMKVHDLEEQIKKIVEEKEVVESDRSKYENEITELKADLENHIIEQNEICTELKNENVQLLEVIKEKKLEILKLEECLHSQMAQQNEDNIKEKINLANKCSILEEYQGKAETELENRQKEINILQEEIKTLTSKASEEVTQRDRILTEIKEEKDALINNLNDQLKQLQDSIDDLKTQVKIRETDIKIITNKLNERNQQEGIIKTLRKENEELYKAMGQIETFAVVSQDKSCPKCSGQADTNHRDLHLQVDNTSSDTHSSIESYKTISDLEKIIHDKNRTITSLQSDITYLKSLIAESENKLLDVSKDLEMSKENCQQLSNQLKKIVHQKNEEIAELKKQVTKMSVTENRASQIIKVSAKYQAIILKRIAEIKSNTVLKELTNFGNSNSDNDIRRSLNAGTITMEDLENFLETTERHIRRCSEKQVTLQKERDRLSDVNRINESEIINMRKFLTELSVSIKTFNSVRELYTQKLSRVISLQRTVRREILSLDGHITDSMMCKLERGYAAVMQDLSECALNLERWIERCISRTISAEKIKQAFTSDVDRVSLASGSFQNTSLEVQLDELQNSFQKLLEEVARAQKGEGAKDPQSVTVMEVRAEYEDKLNRMKAKMKQLCHEQIALFKEKHREEVESLELELQKAHHKLRESSRAYEEHIKSLTTDLWNVGEKFLVKKDEADWLRKKQNYGSLMSLQHVHSSGLAPQPEEPSRPSDTHSLRSLPVSKNNPKAEARALQMSDEEGEVFDNRCLRELRTPHEPRRLSELRWRNSLCPPHLKSSYPAETQFAPAVHEDDIKCTGNMSLGGKQRKEVGITVYKKPGPPTPSKQAGRLSATDSELRQSLRVEVDPSASRKTSTPSRIRSLFRSSKNDTTEGTPRSRRLSNIFRKK</sequence>
<feature type="compositionally biased region" description="Basic and acidic residues" evidence="2">
    <location>
        <begin position="2619"/>
        <end position="2628"/>
    </location>
</feature>
<dbReference type="GeneID" id="113400186"/>
<feature type="region of interest" description="Disordered" evidence="2">
    <location>
        <begin position="2726"/>
        <end position="2799"/>
    </location>
</feature>